<dbReference type="EMBL" id="UZAH01026167">
    <property type="protein sequence ID" value="VDO76596.1"/>
    <property type="molecule type" value="Genomic_DNA"/>
</dbReference>
<accession>A0A3P7XQ87</accession>
<dbReference type="Proteomes" id="UP000050761">
    <property type="component" value="Unassembled WGS sequence"/>
</dbReference>
<dbReference type="WBParaSite" id="HPBE_0000850001-mRNA-1">
    <property type="protein sequence ID" value="HPBE_0000850001-mRNA-1"/>
    <property type="gene ID" value="HPBE_0000850001"/>
</dbReference>
<dbReference type="AlphaFoldDB" id="A0A183FMA3"/>
<sequence>MANELAPELSRRKRTAGGAFKRIEEVVKKTKDAQLRALFHCSSCPVIRLRPEPYESRMNTLSASRSVESRGRCELRRRSKIRDTVAWARSYDI</sequence>
<reference evidence="3" key="2">
    <citation type="submission" date="2019-09" db="UniProtKB">
        <authorList>
            <consortium name="WormBaseParasite"/>
        </authorList>
    </citation>
    <scope>IDENTIFICATION</scope>
</reference>
<dbReference type="OrthoDB" id="5866020at2759"/>
<evidence type="ECO:0000313" key="1">
    <source>
        <dbReference type="EMBL" id="VDO76596.1"/>
    </source>
</evidence>
<evidence type="ECO:0000313" key="3">
    <source>
        <dbReference type="WBParaSite" id="HPBE_0000850001-mRNA-1"/>
    </source>
</evidence>
<gene>
    <name evidence="1" type="ORF">HPBE_LOCUS8501</name>
</gene>
<accession>A0A183FMA3</accession>
<evidence type="ECO:0000313" key="2">
    <source>
        <dbReference type="Proteomes" id="UP000050761"/>
    </source>
</evidence>
<name>A0A183FMA3_HELPZ</name>
<reference evidence="1 2" key="1">
    <citation type="submission" date="2018-11" db="EMBL/GenBank/DDBJ databases">
        <authorList>
            <consortium name="Pathogen Informatics"/>
        </authorList>
    </citation>
    <scope>NUCLEOTIDE SEQUENCE [LARGE SCALE GENOMIC DNA]</scope>
</reference>
<organism evidence="2 3">
    <name type="scientific">Heligmosomoides polygyrus</name>
    <name type="common">Parasitic roundworm</name>
    <dbReference type="NCBI Taxonomy" id="6339"/>
    <lineage>
        <taxon>Eukaryota</taxon>
        <taxon>Metazoa</taxon>
        <taxon>Ecdysozoa</taxon>
        <taxon>Nematoda</taxon>
        <taxon>Chromadorea</taxon>
        <taxon>Rhabditida</taxon>
        <taxon>Rhabditina</taxon>
        <taxon>Rhabditomorpha</taxon>
        <taxon>Strongyloidea</taxon>
        <taxon>Heligmosomidae</taxon>
        <taxon>Heligmosomoides</taxon>
    </lineage>
</organism>
<keyword evidence="2" id="KW-1185">Reference proteome</keyword>
<protein>
    <submittedName>
        <fullName evidence="1 3">Uncharacterized protein</fullName>
    </submittedName>
</protein>
<proteinExistence type="predicted"/>